<gene>
    <name evidence="7 8" type="primary">ribH</name>
    <name evidence="8" type="ORF">LOC68_24195</name>
</gene>
<feature type="active site" description="Proton donor" evidence="7">
    <location>
        <position position="89"/>
    </location>
</feature>
<dbReference type="Proteomes" id="UP001139103">
    <property type="component" value="Unassembled WGS sequence"/>
</dbReference>
<feature type="binding site" evidence="7">
    <location>
        <position position="128"/>
    </location>
    <ligand>
        <name>(2S)-2-hydroxy-3-oxobutyl phosphate</name>
        <dbReference type="ChEBI" id="CHEBI:58830"/>
    </ligand>
</feature>
<dbReference type="AlphaFoldDB" id="A0A9X1MRW3"/>
<comment type="catalytic activity">
    <reaction evidence="6 7">
        <text>(2S)-2-hydroxy-3-oxobutyl phosphate + 5-amino-6-(D-ribitylamino)uracil = 6,7-dimethyl-8-(1-D-ribityl)lumazine + phosphate + 2 H2O + H(+)</text>
        <dbReference type="Rhea" id="RHEA:26152"/>
        <dbReference type="ChEBI" id="CHEBI:15377"/>
        <dbReference type="ChEBI" id="CHEBI:15378"/>
        <dbReference type="ChEBI" id="CHEBI:15934"/>
        <dbReference type="ChEBI" id="CHEBI:43474"/>
        <dbReference type="ChEBI" id="CHEBI:58201"/>
        <dbReference type="ChEBI" id="CHEBI:58830"/>
        <dbReference type="EC" id="2.5.1.78"/>
    </reaction>
</comment>
<dbReference type="GO" id="GO:0000906">
    <property type="term" value="F:6,7-dimethyl-8-ribityllumazine synthase activity"/>
    <property type="evidence" value="ECO:0007669"/>
    <property type="project" value="UniProtKB-UniRule"/>
</dbReference>
<dbReference type="PANTHER" id="PTHR21058:SF0">
    <property type="entry name" value="6,7-DIMETHYL-8-RIBITYLLUMAZINE SYNTHASE"/>
    <property type="match status" value="1"/>
</dbReference>
<dbReference type="PANTHER" id="PTHR21058">
    <property type="entry name" value="6,7-DIMETHYL-8-RIBITYLLUMAZINE SYNTHASE DMRL SYNTHASE LUMAZINE SYNTHASE"/>
    <property type="match status" value="1"/>
</dbReference>
<feature type="binding site" evidence="7">
    <location>
        <begin position="57"/>
        <end position="59"/>
    </location>
    <ligand>
        <name>5-amino-6-(D-ribitylamino)uracil</name>
        <dbReference type="ChEBI" id="CHEBI:15934"/>
    </ligand>
</feature>
<dbReference type="CDD" id="cd09209">
    <property type="entry name" value="Lumazine_synthase-I"/>
    <property type="match status" value="1"/>
</dbReference>
<keyword evidence="9" id="KW-1185">Reference proteome</keyword>
<dbReference type="InterPro" id="IPR036467">
    <property type="entry name" value="LS/RS_sf"/>
</dbReference>
<comment type="function">
    <text evidence="7">Catalyzes the formation of 6,7-dimethyl-8-ribityllumazine by condensation of 5-amino-6-(D-ribitylamino)uracil with 3,4-dihydroxy-2-butanone 4-phosphate. This is the penultimate step in the biosynthesis of riboflavin.</text>
</comment>
<dbReference type="EMBL" id="JAJKFT010000010">
    <property type="protein sequence ID" value="MCC9631509.1"/>
    <property type="molecule type" value="Genomic_DNA"/>
</dbReference>
<keyword evidence="5 7" id="KW-0808">Transferase</keyword>
<evidence type="ECO:0000256" key="2">
    <source>
        <dbReference type="ARBA" id="ARBA00007424"/>
    </source>
</evidence>
<dbReference type="GO" id="GO:0009349">
    <property type="term" value="C:riboflavin synthase complex"/>
    <property type="evidence" value="ECO:0007669"/>
    <property type="project" value="UniProtKB-UniRule"/>
</dbReference>
<dbReference type="InterPro" id="IPR002180">
    <property type="entry name" value="LS/RS"/>
</dbReference>
<comment type="similarity">
    <text evidence="2 7">Belongs to the DMRL synthase family.</text>
</comment>
<sequence>MVRTYRGELLGDAVRVAIVVARYNETITGKLCDGALATLAERGVADDAIEVAWVPGAWELPVVAARMARSGQFHAVICLGAVIKGETTHDQYINSQVSASLGQLALECELPVMFGVLTVNTLEQALHRAGGNVGNKGSEAADAALEMVHLMKQLPREE</sequence>
<feature type="binding site" evidence="7">
    <location>
        <position position="23"/>
    </location>
    <ligand>
        <name>5-amino-6-(D-ribitylamino)uracil</name>
        <dbReference type="ChEBI" id="CHEBI:15934"/>
    </ligand>
</feature>
<dbReference type="GO" id="GO:0005829">
    <property type="term" value="C:cytosol"/>
    <property type="evidence" value="ECO:0007669"/>
    <property type="project" value="TreeGrafter"/>
</dbReference>
<protein>
    <recommendedName>
        <fullName evidence="3 7">6,7-dimethyl-8-ribityllumazine synthase</fullName>
        <shortName evidence="7">DMRL synthase</shortName>
        <shortName evidence="7">LS</shortName>
        <shortName evidence="7">Lumazine synthase</shortName>
        <ecNumber evidence="3 7">2.5.1.78</ecNumber>
    </recommendedName>
</protein>
<proteinExistence type="inferred from homology"/>
<reference evidence="8" key="1">
    <citation type="submission" date="2021-11" db="EMBL/GenBank/DDBJ databases">
        <title>Genome sequence.</title>
        <authorList>
            <person name="Sun Q."/>
        </authorList>
    </citation>
    <scope>NUCLEOTIDE SEQUENCE</scope>
    <source>
        <strain evidence="8">JC732</strain>
    </source>
</reference>
<name>A0A9X1MRW3_9BACT</name>
<evidence type="ECO:0000313" key="8">
    <source>
        <dbReference type="EMBL" id="MCC9631509.1"/>
    </source>
</evidence>
<feature type="binding site" evidence="7">
    <location>
        <position position="114"/>
    </location>
    <ligand>
        <name>5-amino-6-(D-ribitylamino)uracil</name>
        <dbReference type="ChEBI" id="CHEBI:15934"/>
    </ligand>
</feature>
<dbReference type="Gene3D" id="3.40.50.960">
    <property type="entry name" value="Lumazine/riboflavin synthase"/>
    <property type="match status" value="1"/>
</dbReference>
<dbReference type="SUPFAM" id="SSF52121">
    <property type="entry name" value="Lumazine synthase"/>
    <property type="match status" value="1"/>
</dbReference>
<feature type="binding site" evidence="7">
    <location>
        <begin position="86"/>
        <end position="87"/>
    </location>
    <ligand>
        <name>(2S)-2-hydroxy-3-oxobutyl phosphate</name>
        <dbReference type="ChEBI" id="CHEBI:58830"/>
    </ligand>
</feature>
<dbReference type="GO" id="GO:0009231">
    <property type="term" value="P:riboflavin biosynthetic process"/>
    <property type="evidence" value="ECO:0007669"/>
    <property type="project" value="UniProtKB-UniRule"/>
</dbReference>
<evidence type="ECO:0000256" key="7">
    <source>
        <dbReference type="HAMAP-Rule" id="MF_00178"/>
    </source>
</evidence>
<dbReference type="HAMAP" id="MF_00178">
    <property type="entry name" value="Lumazine_synth"/>
    <property type="match status" value="1"/>
</dbReference>
<evidence type="ECO:0000256" key="6">
    <source>
        <dbReference type="ARBA" id="ARBA00048785"/>
    </source>
</evidence>
<dbReference type="InterPro" id="IPR034964">
    <property type="entry name" value="LS"/>
</dbReference>
<evidence type="ECO:0000256" key="5">
    <source>
        <dbReference type="ARBA" id="ARBA00022679"/>
    </source>
</evidence>
<accession>A0A9X1MRW3</accession>
<dbReference type="NCBIfam" id="TIGR00114">
    <property type="entry name" value="lumazine-synth"/>
    <property type="match status" value="1"/>
</dbReference>
<evidence type="ECO:0000256" key="4">
    <source>
        <dbReference type="ARBA" id="ARBA00022619"/>
    </source>
</evidence>
<keyword evidence="4 7" id="KW-0686">Riboflavin biosynthesis</keyword>
<dbReference type="Pfam" id="PF00885">
    <property type="entry name" value="DMRL_synthase"/>
    <property type="match status" value="1"/>
</dbReference>
<evidence type="ECO:0000313" key="9">
    <source>
        <dbReference type="Proteomes" id="UP001139103"/>
    </source>
</evidence>
<dbReference type="RefSeq" id="WP_230223602.1">
    <property type="nucleotide sequence ID" value="NZ_JAJKFT010000010.1"/>
</dbReference>
<evidence type="ECO:0000256" key="3">
    <source>
        <dbReference type="ARBA" id="ARBA00012664"/>
    </source>
</evidence>
<comment type="caution">
    <text evidence="8">The sequence shown here is derived from an EMBL/GenBank/DDBJ whole genome shotgun (WGS) entry which is preliminary data.</text>
</comment>
<evidence type="ECO:0000256" key="1">
    <source>
        <dbReference type="ARBA" id="ARBA00004917"/>
    </source>
</evidence>
<feature type="binding site" evidence="7">
    <location>
        <begin position="81"/>
        <end position="83"/>
    </location>
    <ligand>
        <name>5-amino-6-(D-ribitylamino)uracil</name>
        <dbReference type="ChEBI" id="CHEBI:15934"/>
    </ligand>
</feature>
<organism evidence="8 9">
    <name type="scientific">Blastopirellula sediminis</name>
    <dbReference type="NCBI Taxonomy" id="2894196"/>
    <lineage>
        <taxon>Bacteria</taxon>
        <taxon>Pseudomonadati</taxon>
        <taxon>Planctomycetota</taxon>
        <taxon>Planctomycetia</taxon>
        <taxon>Pirellulales</taxon>
        <taxon>Pirellulaceae</taxon>
        <taxon>Blastopirellula</taxon>
    </lineage>
</organism>
<dbReference type="EC" id="2.5.1.78" evidence="3 7"/>
<comment type="pathway">
    <text evidence="1 7">Cofactor biosynthesis; riboflavin biosynthesis; riboflavin from 2-hydroxy-3-oxobutyl phosphate and 5-amino-6-(D-ribitylamino)uracil: step 1/2.</text>
</comment>